<organism evidence="2 3">
    <name type="scientific">Anas platyrhynchos</name>
    <name type="common">Mallard</name>
    <name type="synonym">Anas boschas</name>
    <dbReference type="NCBI Taxonomy" id="8839"/>
    <lineage>
        <taxon>Eukaryota</taxon>
        <taxon>Metazoa</taxon>
        <taxon>Chordata</taxon>
        <taxon>Craniata</taxon>
        <taxon>Vertebrata</taxon>
        <taxon>Euteleostomi</taxon>
        <taxon>Archelosauria</taxon>
        <taxon>Archosauria</taxon>
        <taxon>Dinosauria</taxon>
        <taxon>Saurischia</taxon>
        <taxon>Theropoda</taxon>
        <taxon>Coelurosauria</taxon>
        <taxon>Aves</taxon>
        <taxon>Neognathae</taxon>
        <taxon>Galloanserae</taxon>
        <taxon>Anseriformes</taxon>
        <taxon>Anatidae</taxon>
        <taxon>Anatinae</taxon>
        <taxon>Anas</taxon>
    </lineage>
</organism>
<dbReference type="AlphaFoldDB" id="R0LIN2"/>
<gene>
    <name evidence="2" type="ORF">Anapl_05820</name>
</gene>
<sequence>MRPNEAKNFSIFHLYSKNKISSGNANDNRSTCLGTERTKDVTRALPNESSVWVLVTEPTPGPDAACLKRGRLAGNRHVAINRLFTLHLLPSPQLQSTRPPTHEPGTSQHRQKVKGTQTCLGESWRGEVSSPVITDTAVTSTSTRHAEGHVPEPSPSPCVSTLRFLPRASPRRCCFDTPGSYLHKTLNEWEVRQGNTDEGLFSQQSPGLIPRHIPRTHRPSRQNKGNFTQTSRKHRTRQLLSARLEHARRAFKAPRRNKKFQETSRLVTAFAEAIAPDVGSYLQMDDKHLLLGKLNARRPPILQGRCSASFSYAIVSNNCCYISFSELMLKHKFSQGKALAPPEVMFWSQVISSTDVRSSVYLQKHLLGESERLHFKPIRHVKYNCKSQNKDYITFTGALSRERYLEPNRTRPSKVQNVPVLTEGIALVPRGLLLVTGLWVRLLEAVTLLFTDTRSLKRSNMSRPQSTPFGYAFRKPYHRQVGSPSTATTSHPAPSHLRSFSNWVVTDSFSHTSNAEDPGLVNAASKCITFAKMSGTPLTEVIGDHRSNCFTLI</sequence>
<dbReference type="Proteomes" id="UP000296049">
    <property type="component" value="Unassembled WGS sequence"/>
</dbReference>
<dbReference type="EMBL" id="KB743217">
    <property type="protein sequence ID" value="EOB00218.1"/>
    <property type="molecule type" value="Genomic_DNA"/>
</dbReference>
<protein>
    <submittedName>
        <fullName evidence="2">Uncharacterized protein</fullName>
    </submittedName>
</protein>
<feature type="region of interest" description="Disordered" evidence="1">
    <location>
        <begin position="201"/>
        <end position="235"/>
    </location>
</feature>
<name>R0LIN2_ANAPL</name>
<evidence type="ECO:0000313" key="2">
    <source>
        <dbReference type="EMBL" id="EOB00218.1"/>
    </source>
</evidence>
<feature type="compositionally biased region" description="Basic residues" evidence="1">
    <location>
        <begin position="212"/>
        <end position="221"/>
    </location>
</feature>
<keyword evidence="3" id="KW-1185">Reference proteome</keyword>
<evidence type="ECO:0000313" key="3">
    <source>
        <dbReference type="Proteomes" id="UP000296049"/>
    </source>
</evidence>
<feature type="region of interest" description="Disordered" evidence="1">
    <location>
        <begin position="91"/>
        <end position="114"/>
    </location>
</feature>
<proteinExistence type="predicted"/>
<accession>R0LIN2</accession>
<feature type="compositionally biased region" description="Polar residues" evidence="1">
    <location>
        <begin position="92"/>
        <end position="114"/>
    </location>
</feature>
<evidence type="ECO:0000256" key="1">
    <source>
        <dbReference type="SAM" id="MobiDB-lite"/>
    </source>
</evidence>
<reference evidence="3" key="1">
    <citation type="journal article" date="2013" name="Nat. Genet.">
        <title>The duck genome and transcriptome provide insight into an avian influenza virus reservoir species.</title>
        <authorList>
            <person name="Huang Y."/>
            <person name="Li Y."/>
            <person name="Burt D.W."/>
            <person name="Chen H."/>
            <person name="Zhang Y."/>
            <person name="Qian W."/>
            <person name="Kim H."/>
            <person name="Gan S."/>
            <person name="Zhao Y."/>
            <person name="Li J."/>
            <person name="Yi K."/>
            <person name="Feng H."/>
            <person name="Zhu P."/>
            <person name="Li B."/>
            <person name="Liu Q."/>
            <person name="Fairley S."/>
            <person name="Magor K.E."/>
            <person name="Du Z."/>
            <person name="Hu X."/>
            <person name="Goodman L."/>
            <person name="Tafer H."/>
            <person name="Vignal A."/>
            <person name="Lee T."/>
            <person name="Kim K.W."/>
            <person name="Sheng Z."/>
            <person name="An Y."/>
            <person name="Searle S."/>
            <person name="Herrero J."/>
            <person name="Groenen M.A."/>
            <person name="Crooijmans R.P."/>
            <person name="Faraut T."/>
            <person name="Cai Q."/>
            <person name="Webster R.G."/>
            <person name="Aldridge J.R."/>
            <person name="Warren W.C."/>
            <person name="Bartschat S."/>
            <person name="Kehr S."/>
            <person name="Marz M."/>
            <person name="Stadler P.F."/>
            <person name="Smith J."/>
            <person name="Kraus R.H."/>
            <person name="Zhao Y."/>
            <person name="Ren L."/>
            <person name="Fei J."/>
            <person name="Morisson M."/>
            <person name="Kaiser P."/>
            <person name="Griffin D.K."/>
            <person name="Rao M."/>
            <person name="Pitel F."/>
            <person name="Wang J."/>
            <person name="Li N."/>
        </authorList>
    </citation>
    <scope>NUCLEOTIDE SEQUENCE [LARGE SCALE GENOMIC DNA]</scope>
</reference>